<sequence length="657" mass="72596">MLTKRQGRRREETCDAGAVPAQTAGGLTGRAVLIGLGVALFVHGWAIYSTRVVRSSHVTSGFFSPALFVGMLFLVCVLNPLLKAFGRRLLTPAEVLTVCAMGLIGGAPIDSLFMFITIPYYVATPENQWAQFLHPHMPSWIAPRDEGGAITLLFEGLPPGGQVPWGAWVVPLFWWLLLFFIVAFSAVCVGVILRKQWAESERLRYPALEPAIEMAQDAGGASVWPGFARGRLFWGGAALSFCFLSWTTMTWFTPALPPLPVTGKMFSFGRDLPPLFTYIDPFTFSFSYFANLETLFSIWFFFLLFVVEFGVFNRLGYSIGGRGDRFGSYDAASSWQGLGAFCIFVIWGLWMARGHLREVWRKAMDARYPADDGNEMVSYRTAAFGAVFGVLFMIVFLTNAGMDAKMAVPLTLMTYVLYIGVAKITAESGLLYIESPMTAQDFSVYLVGAKNVSPSSLTTMAFSYPTWFGPLTATAHAAKLSDAVRKGGRRLFWAVGLAFVAVTLLSVIAPLELGYRRGAENFGHGFVCHGAHILPDTISKIKEPFGTDWNRIAFFGIGAAAMGVMMFLRYRLPWWPIHPVGFTINGTDLVRNFALTIFLAWACKAVILRVGGMAFYRQCRPFFLGLLTGHVCAITVAFVVDWVWFPGAGHSVHPWIE</sequence>
<evidence type="ECO:0000259" key="3">
    <source>
        <dbReference type="Pfam" id="PF20581"/>
    </source>
</evidence>
<dbReference type="InterPro" id="IPR046711">
    <property type="entry name" value="DUF6784"/>
</dbReference>
<feature type="transmembrane region" description="Helical" evidence="1">
    <location>
        <begin position="590"/>
        <end position="610"/>
    </location>
</feature>
<evidence type="ECO:0000313" key="5">
    <source>
        <dbReference type="Proteomes" id="UP000178606"/>
    </source>
</evidence>
<feature type="transmembrane region" description="Helical" evidence="1">
    <location>
        <begin position="31"/>
        <end position="50"/>
    </location>
</feature>
<reference evidence="4 5" key="1">
    <citation type="journal article" date="2016" name="Nat. Commun.">
        <title>Thousands of microbial genomes shed light on interconnected biogeochemical processes in an aquifer system.</title>
        <authorList>
            <person name="Anantharaman K."/>
            <person name="Brown C.T."/>
            <person name="Hug L.A."/>
            <person name="Sharon I."/>
            <person name="Castelle C.J."/>
            <person name="Probst A.J."/>
            <person name="Thomas B.C."/>
            <person name="Singh A."/>
            <person name="Wilkins M.J."/>
            <person name="Karaoz U."/>
            <person name="Brodie E.L."/>
            <person name="Williams K.H."/>
            <person name="Hubbard S.S."/>
            <person name="Banfield J.F."/>
        </authorList>
    </citation>
    <scope>NUCLEOTIDE SEQUENCE [LARGE SCALE GENOMIC DNA]</scope>
    <source>
        <strain evidence="5">RIFCSPLOWO2_12_FULL_64_10</strain>
    </source>
</reference>
<evidence type="ECO:0000259" key="2">
    <source>
        <dbReference type="Pfam" id="PF20580"/>
    </source>
</evidence>
<dbReference type="Pfam" id="PF20580">
    <property type="entry name" value="DUF6784"/>
    <property type="match status" value="1"/>
</dbReference>
<name>A0A1F6C2C4_HANXR</name>
<dbReference type="Proteomes" id="UP000178606">
    <property type="component" value="Unassembled WGS sequence"/>
</dbReference>
<comment type="caution">
    <text evidence="4">The sequence shown here is derived from an EMBL/GenBank/DDBJ whole genome shotgun (WGS) entry which is preliminary data.</text>
</comment>
<dbReference type="InterPro" id="IPR046712">
    <property type="entry name" value="DUF6785"/>
</dbReference>
<keyword evidence="1" id="KW-0472">Membrane</keyword>
<keyword evidence="1" id="KW-1133">Transmembrane helix</keyword>
<feature type="transmembrane region" description="Helical" evidence="1">
    <location>
        <begin position="62"/>
        <end position="82"/>
    </location>
</feature>
<feature type="transmembrane region" description="Helical" evidence="1">
    <location>
        <begin position="172"/>
        <end position="193"/>
    </location>
</feature>
<evidence type="ECO:0000313" key="4">
    <source>
        <dbReference type="EMBL" id="OGG43311.1"/>
    </source>
</evidence>
<evidence type="ECO:0000256" key="1">
    <source>
        <dbReference type="SAM" id="Phobius"/>
    </source>
</evidence>
<protein>
    <submittedName>
        <fullName evidence="4">Uncharacterized protein</fullName>
    </submittedName>
</protein>
<keyword evidence="1" id="KW-0812">Transmembrane</keyword>
<dbReference type="AlphaFoldDB" id="A0A1F6C2C4"/>
<dbReference type="EMBL" id="MFKF01000439">
    <property type="protein sequence ID" value="OGG43311.1"/>
    <property type="molecule type" value="Genomic_DNA"/>
</dbReference>
<feature type="transmembrane region" description="Helical" evidence="1">
    <location>
        <begin position="296"/>
        <end position="317"/>
    </location>
</feature>
<feature type="domain" description="DUF6785" evidence="3">
    <location>
        <begin position="29"/>
        <end position="518"/>
    </location>
</feature>
<dbReference type="Pfam" id="PF20581">
    <property type="entry name" value="DUF6785"/>
    <property type="match status" value="1"/>
</dbReference>
<feature type="transmembrane region" description="Helical" evidence="1">
    <location>
        <begin position="552"/>
        <end position="570"/>
    </location>
</feature>
<feature type="transmembrane region" description="Helical" evidence="1">
    <location>
        <begin position="376"/>
        <end position="398"/>
    </location>
</feature>
<feature type="transmembrane region" description="Helical" evidence="1">
    <location>
        <begin position="94"/>
        <end position="122"/>
    </location>
</feature>
<feature type="transmembrane region" description="Helical" evidence="1">
    <location>
        <begin position="622"/>
        <end position="645"/>
    </location>
</feature>
<feature type="domain" description="DUF6784" evidence="2">
    <location>
        <begin position="553"/>
        <end position="643"/>
    </location>
</feature>
<proteinExistence type="predicted"/>
<gene>
    <name evidence="4" type="ORF">A3F84_21530</name>
</gene>
<feature type="transmembrane region" description="Helical" evidence="1">
    <location>
        <begin position="410"/>
        <end position="433"/>
    </location>
</feature>
<feature type="transmembrane region" description="Helical" evidence="1">
    <location>
        <begin position="232"/>
        <end position="252"/>
    </location>
</feature>
<feature type="transmembrane region" description="Helical" evidence="1">
    <location>
        <begin position="491"/>
        <end position="511"/>
    </location>
</feature>
<feature type="transmembrane region" description="Helical" evidence="1">
    <location>
        <begin position="338"/>
        <end position="356"/>
    </location>
</feature>
<accession>A0A1F6C2C4</accession>
<organism evidence="4 5">
    <name type="scientific">Handelsmanbacteria sp. (strain RIFCSPLOWO2_12_FULL_64_10)</name>
    <dbReference type="NCBI Taxonomy" id="1817868"/>
    <lineage>
        <taxon>Bacteria</taxon>
        <taxon>Candidatus Handelsmaniibacteriota</taxon>
    </lineage>
</organism>